<evidence type="ECO:0000313" key="2">
    <source>
        <dbReference type="EMBL" id="EET90116.1"/>
    </source>
</evidence>
<keyword evidence="1" id="KW-0472">Membrane</keyword>
<keyword evidence="1" id="KW-1133">Transmembrane helix</keyword>
<feature type="transmembrane region" description="Helical" evidence="1">
    <location>
        <begin position="25"/>
        <end position="47"/>
    </location>
</feature>
<dbReference type="AlphaFoldDB" id="C7DHL4"/>
<feature type="transmembrane region" description="Helical" evidence="1">
    <location>
        <begin position="215"/>
        <end position="236"/>
    </location>
</feature>
<gene>
    <name evidence="2" type="ORF">UNLARM2_0557</name>
</gene>
<dbReference type="EMBL" id="GG697240">
    <property type="protein sequence ID" value="EET90116.1"/>
    <property type="molecule type" value="Genomic_DNA"/>
</dbReference>
<feature type="transmembrane region" description="Helical" evidence="1">
    <location>
        <begin position="72"/>
        <end position="93"/>
    </location>
</feature>
<feature type="transmembrane region" description="Helical" evidence="1">
    <location>
        <begin position="182"/>
        <end position="209"/>
    </location>
</feature>
<reference evidence="2 3" key="1">
    <citation type="journal article" date="2009" name="Genome Biol.">
        <title>Community-wide analysis of microbial genome sequence signatures.</title>
        <authorList>
            <person name="Dick G.J."/>
            <person name="Andersson A.F."/>
            <person name="Baker B.J."/>
            <person name="Simmons S.L."/>
            <person name="Thomas B.C."/>
            <person name="Yelton A.P."/>
            <person name="Banfield J.F."/>
        </authorList>
    </citation>
    <scope>NUCLEOTIDE SEQUENCE [LARGE SCALE GENOMIC DNA]</scope>
    <source>
        <strain evidence="2">ARMAN-2</strain>
    </source>
</reference>
<accession>C7DHL4</accession>
<organism evidence="2 3">
    <name type="scientific">Candidatus Micrarchaeum acidiphilum ARMAN-2</name>
    <dbReference type="NCBI Taxonomy" id="425595"/>
    <lineage>
        <taxon>Archaea</taxon>
        <taxon>Candidatus Micrarchaeota</taxon>
        <taxon>Candidatus Micrarchaeia</taxon>
        <taxon>Candidatus Micrarchaeales</taxon>
        <taxon>Candidatus Micrarchaeaceae</taxon>
        <taxon>Candidatus Micrarchaeum</taxon>
    </lineage>
</organism>
<protein>
    <submittedName>
        <fullName evidence="2">Uncharacterized protein</fullName>
    </submittedName>
</protein>
<keyword evidence="1" id="KW-0812">Transmembrane</keyword>
<sequence>MRNGCMDYEYWDTKGVHKKASTYPYALLFSIDYLAVSIIYGLMYYRINNTPLFQFFLFATSPFSPLEDFSRIYSSVTVGLISNFFVVALLILISEVIADFVLKNGKSYVRTTFVFSILSSYILSFIIFVLLGTPSTGTSVIGFCFSILIAYMLISEAHSILHKIAGGPQQMTIRGLLNHINFVVIGLFKVIIFGAFVYVLAVFTLYSYIIGNPSWWLHLSGAAIFAVLVFASSGKYRLKKPKGKRR</sequence>
<feature type="transmembrane region" description="Helical" evidence="1">
    <location>
        <begin position="139"/>
        <end position="161"/>
    </location>
</feature>
<dbReference type="Proteomes" id="UP000332487">
    <property type="component" value="Unassembled WGS sequence"/>
</dbReference>
<keyword evidence="3" id="KW-1185">Reference proteome</keyword>
<evidence type="ECO:0000256" key="1">
    <source>
        <dbReference type="SAM" id="Phobius"/>
    </source>
</evidence>
<evidence type="ECO:0000313" key="3">
    <source>
        <dbReference type="Proteomes" id="UP000332487"/>
    </source>
</evidence>
<reference evidence="2 3" key="2">
    <citation type="journal article" date="2010" name="Proc. Natl. Acad. Sci. U.S.A.">
        <title>Enigmatic, ultrasmall, uncultivated Archaea.</title>
        <authorList>
            <person name="Baker B.J."/>
            <person name="Comolli L.R."/>
            <person name="Dick G.J."/>
            <person name="Hauser L.J."/>
            <person name="Hyatt D."/>
            <person name="Dill B.D."/>
            <person name="Land M.L."/>
            <person name="Verberkmoes N.C."/>
            <person name="Hettich R.L."/>
            <person name="Banfield J.F."/>
        </authorList>
    </citation>
    <scope>NUCLEOTIDE SEQUENCE [LARGE SCALE GENOMIC DNA]</scope>
    <source>
        <strain evidence="2">ARMAN-2</strain>
    </source>
</reference>
<feature type="transmembrane region" description="Helical" evidence="1">
    <location>
        <begin position="113"/>
        <end position="133"/>
    </location>
</feature>
<name>C7DHL4_MICA2</name>
<proteinExistence type="predicted"/>